<reference evidence="4" key="3">
    <citation type="submission" date="2025-09" db="UniProtKB">
        <authorList>
            <consortium name="Ensembl"/>
        </authorList>
    </citation>
    <scope>IDENTIFICATION</scope>
</reference>
<dbReference type="InterPro" id="IPR001607">
    <property type="entry name" value="Znf_UBP"/>
</dbReference>
<organism evidence="4 5">
    <name type="scientific">Macaca fascicularis</name>
    <name type="common">Crab-eating macaque</name>
    <name type="synonym">Cynomolgus monkey</name>
    <dbReference type="NCBI Taxonomy" id="9541"/>
    <lineage>
        <taxon>Eukaryota</taxon>
        <taxon>Metazoa</taxon>
        <taxon>Chordata</taxon>
        <taxon>Craniata</taxon>
        <taxon>Vertebrata</taxon>
        <taxon>Euteleostomi</taxon>
        <taxon>Mammalia</taxon>
        <taxon>Eutheria</taxon>
        <taxon>Euarchontoglires</taxon>
        <taxon>Primates</taxon>
        <taxon>Haplorrhini</taxon>
        <taxon>Catarrhini</taxon>
        <taxon>Cercopithecidae</taxon>
        <taxon>Cercopithecinae</taxon>
        <taxon>Macaca</taxon>
    </lineage>
</organism>
<dbReference type="Ensembl" id="ENSMFAT00000090392.1">
    <property type="protein sequence ID" value="ENSMFAP00000049374.1"/>
    <property type="gene ID" value="ENSMFAG00000016075.2"/>
</dbReference>
<evidence type="ECO:0000256" key="1">
    <source>
        <dbReference type="ARBA" id="ARBA00022786"/>
    </source>
</evidence>
<dbReference type="SMART" id="SM00290">
    <property type="entry name" value="ZnF_UBP"/>
    <property type="match status" value="1"/>
</dbReference>
<evidence type="ECO:0000259" key="3">
    <source>
        <dbReference type="PROSITE" id="PS50271"/>
    </source>
</evidence>
<evidence type="ECO:0000313" key="5">
    <source>
        <dbReference type="Proteomes" id="UP000233100"/>
    </source>
</evidence>
<dbReference type="Proteomes" id="UP000233100">
    <property type="component" value="Chromosome 7"/>
</dbReference>
<name>A0A7N9CFB1_MACFA</name>
<dbReference type="Pfam" id="PF02148">
    <property type="entry name" value="zf-UBP"/>
    <property type="match status" value="1"/>
</dbReference>
<dbReference type="InterPro" id="IPR013083">
    <property type="entry name" value="Znf_RING/FYVE/PHD"/>
</dbReference>
<proteinExistence type="predicted"/>
<keyword evidence="2" id="KW-0479">Metal-binding</keyword>
<sequence>MECPHLSSSVCIAPDASKFPNGSPSSWCCSVCRSNKSPWVCLTCSSVHCGRYVNGHAKKHYEDAQVPLTNHKKSEKQDKAQHTVCMDCSSYSTYCAVPRSSSTPPKVNVKNLVCSFTGYFFLFFLRRSFALAPQAGVPWCNIGSLQSLPPRFKQFSCLSLLSGWDYRHVPPRPANFVFLVETGFHHVGQTGLELLNSGDLTALASQSAGITGMSHHTRRYFFFFFFLVSFKKRLATGSVLSL</sequence>
<dbReference type="PANTHER" id="PTHR46254">
    <property type="entry name" value="PROTEIN GVQW1-RELATED"/>
    <property type="match status" value="1"/>
</dbReference>
<gene>
    <name evidence="4" type="primary">USP3</name>
</gene>
<dbReference type="PROSITE" id="PS50271">
    <property type="entry name" value="ZF_UBP"/>
    <property type="match status" value="1"/>
</dbReference>
<keyword evidence="5" id="KW-1185">Reference proteome</keyword>
<dbReference type="PRINTS" id="PR02045">
    <property type="entry name" value="F138DOMAIN"/>
</dbReference>
<reference evidence="4" key="2">
    <citation type="submission" date="2025-08" db="UniProtKB">
        <authorList>
            <consortium name="Ensembl"/>
        </authorList>
    </citation>
    <scope>IDENTIFICATION</scope>
</reference>
<dbReference type="SUPFAM" id="SSF57850">
    <property type="entry name" value="RING/U-box"/>
    <property type="match status" value="1"/>
</dbReference>
<evidence type="ECO:0000313" key="4">
    <source>
        <dbReference type="Ensembl" id="ENSMFAP00000049374.1"/>
    </source>
</evidence>
<keyword evidence="1" id="KW-0833">Ubl conjugation pathway</keyword>
<dbReference type="Gene3D" id="3.30.40.10">
    <property type="entry name" value="Zinc/RING finger domain, C3HC4 (zinc finger)"/>
    <property type="match status" value="1"/>
</dbReference>
<keyword evidence="2" id="KW-0863">Zinc-finger</keyword>
<accession>A0A7N9CFB1</accession>
<dbReference type="AlphaFoldDB" id="A0A7N9CFB1"/>
<reference evidence="4 5" key="1">
    <citation type="submission" date="2013-03" db="EMBL/GenBank/DDBJ databases">
        <authorList>
            <person name="Warren W."/>
            <person name="Wilson R.K."/>
        </authorList>
    </citation>
    <scope>NUCLEOTIDE SEQUENCE</scope>
</reference>
<dbReference type="Bgee" id="ENSMFAG00000016075">
    <property type="expression patterns" value="Expressed in cerebellum and 13 other cell types or tissues"/>
</dbReference>
<dbReference type="GO" id="GO:0008270">
    <property type="term" value="F:zinc ion binding"/>
    <property type="evidence" value="ECO:0007669"/>
    <property type="project" value="UniProtKB-KW"/>
</dbReference>
<evidence type="ECO:0000256" key="2">
    <source>
        <dbReference type="PROSITE-ProRule" id="PRU00502"/>
    </source>
</evidence>
<dbReference type="GeneTree" id="ENSGT00940000157850"/>
<protein>
    <submittedName>
        <fullName evidence="4">Ubiquitin specific peptidase 3</fullName>
    </submittedName>
</protein>
<keyword evidence="2" id="KW-0862">Zinc</keyword>
<dbReference type="PANTHER" id="PTHR46254:SF3">
    <property type="entry name" value="SECRETED PROTEIN"/>
    <property type="match status" value="1"/>
</dbReference>
<feature type="domain" description="UBP-type" evidence="3">
    <location>
        <begin position="1"/>
        <end position="124"/>
    </location>
</feature>